<proteinExistence type="predicted"/>
<gene>
    <name evidence="1" type="ORF">Tco_1132382</name>
</gene>
<comment type="caution">
    <text evidence="1">The sequence shown here is derived from an EMBL/GenBank/DDBJ whole genome shotgun (WGS) entry which is preliminary data.</text>
</comment>
<accession>A0ABQ5JBQ3</accession>
<dbReference type="Proteomes" id="UP001151760">
    <property type="component" value="Unassembled WGS sequence"/>
</dbReference>
<reference evidence="1" key="1">
    <citation type="journal article" date="2022" name="Int. J. Mol. Sci.">
        <title>Draft Genome of Tanacetum Coccineum: Genomic Comparison of Closely Related Tanacetum-Family Plants.</title>
        <authorList>
            <person name="Yamashiro T."/>
            <person name="Shiraishi A."/>
            <person name="Nakayama K."/>
            <person name="Satake H."/>
        </authorList>
    </citation>
    <scope>NUCLEOTIDE SEQUENCE</scope>
</reference>
<evidence type="ECO:0008006" key="3">
    <source>
        <dbReference type="Google" id="ProtNLM"/>
    </source>
</evidence>
<dbReference type="EMBL" id="BQNB010021778">
    <property type="protein sequence ID" value="GJU09986.1"/>
    <property type="molecule type" value="Genomic_DNA"/>
</dbReference>
<name>A0ABQ5JBQ3_9ASTR</name>
<keyword evidence="2" id="KW-1185">Reference proteome</keyword>
<evidence type="ECO:0000313" key="1">
    <source>
        <dbReference type="EMBL" id="GJU09986.1"/>
    </source>
</evidence>
<sequence length="147" mass="16961">MTSSSNRRGKANTTRPWTTAEEITLCTAWCNAMETYGSGDITKKGFWEDVFDNFEKDMGGTIREYDAIVSKWESSIRRKVVAFSVVYDGIQWMDENGSSDLVLFQNALAEFQTVYGHSFTMVACWRILKNHPTWKEIEVSTYQQRNN</sequence>
<protein>
    <recommendedName>
        <fullName evidence="3">Myb/SANT-like domain-containing protein</fullName>
    </recommendedName>
</protein>
<evidence type="ECO:0000313" key="2">
    <source>
        <dbReference type="Proteomes" id="UP001151760"/>
    </source>
</evidence>
<reference evidence="1" key="2">
    <citation type="submission" date="2022-01" db="EMBL/GenBank/DDBJ databases">
        <authorList>
            <person name="Yamashiro T."/>
            <person name="Shiraishi A."/>
            <person name="Satake H."/>
            <person name="Nakayama K."/>
        </authorList>
    </citation>
    <scope>NUCLEOTIDE SEQUENCE</scope>
</reference>
<organism evidence="1 2">
    <name type="scientific">Tanacetum coccineum</name>
    <dbReference type="NCBI Taxonomy" id="301880"/>
    <lineage>
        <taxon>Eukaryota</taxon>
        <taxon>Viridiplantae</taxon>
        <taxon>Streptophyta</taxon>
        <taxon>Embryophyta</taxon>
        <taxon>Tracheophyta</taxon>
        <taxon>Spermatophyta</taxon>
        <taxon>Magnoliopsida</taxon>
        <taxon>eudicotyledons</taxon>
        <taxon>Gunneridae</taxon>
        <taxon>Pentapetalae</taxon>
        <taxon>asterids</taxon>
        <taxon>campanulids</taxon>
        <taxon>Asterales</taxon>
        <taxon>Asteraceae</taxon>
        <taxon>Asteroideae</taxon>
        <taxon>Anthemideae</taxon>
        <taxon>Anthemidinae</taxon>
        <taxon>Tanacetum</taxon>
    </lineage>
</organism>
<dbReference type="PANTHER" id="PTHR45023">
    <property type="match status" value="1"/>
</dbReference>
<dbReference type="PANTHER" id="PTHR45023:SF13">
    <property type="entry name" value="PUTATIVE-RELATED"/>
    <property type="match status" value="1"/>
</dbReference>